<dbReference type="GO" id="GO:0016787">
    <property type="term" value="F:hydrolase activity"/>
    <property type="evidence" value="ECO:0007669"/>
    <property type="project" value="InterPro"/>
</dbReference>
<dbReference type="GO" id="GO:0005524">
    <property type="term" value="F:ATP binding"/>
    <property type="evidence" value="ECO:0007669"/>
    <property type="project" value="InterPro"/>
</dbReference>
<evidence type="ECO:0000259" key="1">
    <source>
        <dbReference type="PROSITE" id="PS51192"/>
    </source>
</evidence>
<evidence type="ECO:0000259" key="2">
    <source>
        <dbReference type="PROSITE" id="PS51194"/>
    </source>
</evidence>
<dbReference type="Pfam" id="PF04851">
    <property type="entry name" value="ResIII"/>
    <property type="match status" value="1"/>
</dbReference>
<dbReference type="KEGG" id="mars:A8C75_16510"/>
<reference evidence="4" key="1">
    <citation type="submission" date="2016-05" db="EMBL/GenBank/DDBJ databases">
        <authorList>
            <person name="Baek K."/>
            <person name="Yang S.-J."/>
        </authorList>
    </citation>
    <scope>NUCLEOTIDE SEQUENCE [LARGE SCALE GENOMIC DNA]</scope>
    <source>
        <strain evidence="4">ST58-10</strain>
    </source>
</reference>
<dbReference type="InterPro" id="IPR027417">
    <property type="entry name" value="P-loop_NTPase"/>
</dbReference>
<dbReference type="SUPFAM" id="SSF51306">
    <property type="entry name" value="LexA/Signal peptidase"/>
    <property type="match status" value="1"/>
</dbReference>
<dbReference type="SUPFAM" id="SSF56024">
    <property type="entry name" value="Phospholipase D/nuclease"/>
    <property type="match status" value="1"/>
</dbReference>
<dbReference type="InterPro" id="IPR039418">
    <property type="entry name" value="LexA-like"/>
</dbReference>
<keyword evidence="3" id="KW-0378">Hydrolase</keyword>
<feature type="domain" description="Helicase C-terminal" evidence="2">
    <location>
        <begin position="428"/>
        <end position="576"/>
    </location>
</feature>
<dbReference type="GO" id="GO:0005829">
    <property type="term" value="C:cytosol"/>
    <property type="evidence" value="ECO:0007669"/>
    <property type="project" value="TreeGrafter"/>
</dbReference>
<evidence type="ECO:0000313" key="3">
    <source>
        <dbReference type="EMBL" id="ANG63920.1"/>
    </source>
</evidence>
<dbReference type="GO" id="GO:0004519">
    <property type="term" value="F:endonuclease activity"/>
    <property type="evidence" value="ECO:0007669"/>
    <property type="project" value="UniProtKB-KW"/>
</dbReference>
<dbReference type="Gene3D" id="3.30.870.10">
    <property type="entry name" value="Endonuclease Chain A"/>
    <property type="match status" value="1"/>
</dbReference>
<dbReference type="InterPro" id="IPR050742">
    <property type="entry name" value="Helicase_Restrict-Modif_Enz"/>
</dbReference>
<keyword evidence="3" id="KW-0540">Nuclease</keyword>
<dbReference type="InterPro" id="IPR036286">
    <property type="entry name" value="LexA/Signal_pep-like_sf"/>
</dbReference>
<proteinExistence type="predicted"/>
<dbReference type="Gene3D" id="3.40.50.300">
    <property type="entry name" value="P-loop containing nucleotide triphosphate hydrolases"/>
    <property type="match status" value="2"/>
</dbReference>
<dbReference type="Pfam" id="PF11907">
    <property type="entry name" value="DUF3427"/>
    <property type="match status" value="1"/>
</dbReference>
<dbReference type="Gene3D" id="2.10.109.10">
    <property type="entry name" value="Umud Fragment, subunit A"/>
    <property type="match status" value="1"/>
</dbReference>
<protein>
    <submittedName>
        <fullName evidence="3">Restriction endonuclease subunit R</fullName>
    </submittedName>
</protein>
<evidence type="ECO:0000313" key="4">
    <source>
        <dbReference type="Proteomes" id="UP000078070"/>
    </source>
</evidence>
<dbReference type="SMART" id="SM00487">
    <property type="entry name" value="DEXDc"/>
    <property type="match status" value="1"/>
</dbReference>
<dbReference type="PANTHER" id="PTHR47396">
    <property type="entry name" value="TYPE I RESTRICTION ENZYME ECOKI R PROTEIN"/>
    <property type="match status" value="1"/>
</dbReference>
<dbReference type="Pfam" id="PF00271">
    <property type="entry name" value="Helicase_C"/>
    <property type="match status" value="1"/>
</dbReference>
<accession>A0A1A9F1P5</accession>
<dbReference type="CDD" id="cd18032">
    <property type="entry name" value="DEXHc_RE_I_III_res"/>
    <property type="match status" value="1"/>
</dbReference>
<reference evidence="3 4" key="2">
    <citation type="journal article" date="2018" name="Int. J. Syst. Evol. Microbiol.">
        <title>Marinobacterium aestuarii sp. nov., a benzene-degrading marine bacterium isolated from estuary sediment.</title>
        <authorList>
            <person name="Bae S.S."/>
            <person name="Jung J."/>
            <person name="Chung D."/>
            <person name="Baek K."/>
        </authorList>
    </citation>
    <scope>NUCLEOTIDE SEQUENCE [LARGE SCALE GENOMIC DNA]</scope>
    <source>
        <strain evidence="3 4">ST58-10</strain>
    </source>
</reference>
<keyword evidence="3" id="KW-0255">Endonuclease</keyword>
<dbReference type="CDD" id="cd18799">
    <property type="entry name" value="SF2_C_EcoAI-like"/>
    <property type="match status" value="1"/>
</dbReference>
<dbReference type="SUPFAM" id="SSF52540">
    <property type="entry name" value="P-loop containing nucleoside triphosphate hydrolases"/>
    <property type="match status" value="1"/>
</dbReference>
<feature type="domain" description="Helicase ATP-binding" evidence="1">
    <location>
        <begin position="226"/>
        <end position="376"/>
    </location>
</feature>
<dbReference type="STRING" id="1821621.A8C75_16510"/>
<dbReference type="Proteomes" id="UP000078070">
    <property type="component" value="Chromosome"/>
</dbReference>
<dbReference type="OrthoDB" id="9804086at2"/>
<dbReference type="PROSITE" id="PS51194">
    <property type="entry name" value="HELICASE_CTER"/>
    <property type="match status" value="1"/>
</dbReference>
<dbReference type="RefSeq" id="WP_067384931.1">
    <property type="nucleotide sequence ID" value="NZ_CP015839.1"/>
</dbReference>
<dbReference type="SMART" id="SM00490">
    <property type="entry name" value="HELICc"/>
    <property type="match status" value="1"/>
</dbReference>
<sequence length="1098" mass="124978">MSGQRLITGGADQPLLSSLRHAISHATEIEIAVSFIKVSGLELIFKDIETALLSERQVQLRLLTSDYLCVTDPRALRMLMLLAERGADIRIFEVGSADSFHLKAYIFVRSEGGELSCADAFVGSSNISKIALTDGLEWNYHIDFPNDADLNAAARIAEIRGKFQSLLQYSQVRTLSYDWIEQYEGRYAQRRKVTPILAVAPGSDEPEPAIPEPHLHQQEALLALEAARSRGARRGLVVLATGMGKTYLAAFDASRFAAGRVLFVAHREEILLQAEESFLAVLPKRRIGRYTGKQKDTQFDLLFASVQTLGRSEHLQRFAPDYFSYVVVDEFHHAAASSYQKLIDYFTPQFLLGLTATPERTDNSDILKLCDHNLVYRMDLFDGISAEQLCPFRYYGIYDAEVDYEHIPWRNGRFDPAKLSNKLATLGRARHAINEWRRLAGQKTLVFCASIAHADFMAQQFEREDIAAVSVHTESDITRSEALEQLRDGRVNVLFSVDLFSEGVDVPSIDTVMMLRPTESKILFLQQLGRGLRRAADKPHLVVLDFVGNHQSFLNRPELLLGNLFDKAPSRSQLIKVLKDKSWLLPDGCFIHYDLQFIEFLESLAANNLVNDYFKLKESLKRRPTLTQMWRSGSNLAKLRQQYGSWWEFLDELDEAEFDERAAIEAYGQWFRDLTSTATAKSYKLVLLQTLLEHRAIANQSSVGQLADWAYQWFMDRPDWQQDLPASLQPLHEVSTPAWLAHWRKMPIKFWCTAERSGERWFHVDDMNFAFQQTISVDAIGSFIRMTQEILDWRFAQYGSDRMALAPVTDVASTEAGEVEPARLAYFPDIQIACGHFKTGYADTDESVAMPRGFGQLSSDRHFIARASGNSMNGGKSPIYDGDYLLLEYITTENAGKISDQIVAIERQDFGGDNQYLLRKVLKNGSGYSLRASNPDYEDIPATEDMVTFARFKGKVDPLELFVGREFMREDIPPLFGVEFNPGNWQSGHVVLADQNAHVLLVTLNKRGKMEDHRYHDYFMDQDQKHFHWQSQNSTAPDNKRGRELINHAQLGIKIYLFVRDDKLRNKKAAPFKFHGAVVYNRHEGSNPMSIEWDLVDL</sequence>
<dbReference type="InterPro" id="IPR015927">
    <property type="entry name" value="Peptidase_S24_S26A/B/C"/>
</dbReference>
<dbReference type="InterPro" id="IPR006935">
    <property type="entry name" value="Helicase/UvrB_N"/>
</dbReference>
<dbReference type="InterPro" id="IPR014001">
    <property type="entry name" value="Helicase_ATP-bd"/>
</dbReference>
<organism evidence="3 4">
    <name type="scientific">Marinobacterium aestuarii</name>
    <dbReference type="NCBI Taxonomy" id="1821621"/>
    <lineage>
        <taxon>Bacteria</taxon>
        <taxon>Pseudomonadati</taxon>
        <taxon>Pseudomonadota</taxon>
        <taxon>Gammaproteobacteria</taxon>
        <taxon>Oceanospirillales</taxon>
        <taxon>Oceanospirillaceae</taxon>
        <taxon>Marinobacterium</taxon>
    </lineage>
</organism>
<name>A0A1A9F1P5_9GAMM</name>
<dbReference type="PANTHER" id="PTHR47396:SF1">
    <property type="entry name" value="ATP-DEPENDENT HELICASE IRC3-RELATED"/>
    <property type="match status" value="1"/>
</dbReference>
<dbReference type="Pfam" id="PF00717">
    <property type="entry name" value="Peptidase_S24"/>
    <property type="match status" value="1"/>
</dbReference>
<dbReference type="PROSITE" id="PS51192">
    <property type="entry name" value="HELICASE_ATP_BIND_1"/>
    <property type="match status" value="1"/>
</dbReference>
<dbReference type="AlphaFoldDB" id="A0A1A9F1P5"/>
<dbReference type="EMBL" id="CP015839">
    <property type="protein sequence ID" value="ANG63920.1"/>
    <property type="molecule type" value="Genomic_DNA"/>
</dbReference>
<dbReference type="CDD" id="cd06529">
    <property type="entry name" value="S24_LexA-like"/>
    <property type="match status" value="1"/>
</dbReference>
<dbReference type="REBASE" id="153812">
    <property type="entry name" value="Msp5810ORF16510P"/>
</dbReference>
<dbReference type="GO" id="GO:0003677">
    <property type="term" value="F:DNA binding"/>
    <property type="evidence" value="ECO:0007669"/>
    <property type="project" value="InterPro"/>
</dbReference>
<dbReference type="InterPro" id="IPR021835">
    <property type="entry name" value="DUF3427"/>
</dbReference>
<dbReference type="InterPro" id="IPR001650">
    <property type="entry name" value="Helicase_C-like"/>
</dbReference>
<gene>
    <name evidence="3" type="ORF">A8C75_16510</name>
</gene>
<keyword evidence="4" id="KW-1185">Reference proteome</keyword>